<sequence>MKKVLLVTISVILFASGVYAYVWFETYQNAKKFMEQADANFERGDYGKALKGGEVYDEQEQAYVFTGGYEHVLMLWSSRWAIPKPGIYYEAKEKIDVIIYEKLSADEGFALFQQYFNLNNRHLPEILLQSGRLYIEAGEYEKAKAIFELAIDAFGSREWVREEAEAQLLKIEQLEN</sequence>
<comment type="caution">
    <text evidence="2">The sequence shown here is derived from an EMBL/GenBank/DDBJ whole genome shotgun (WGS) entry which is preliminary data.</text>
</comment>
<dbReference type="Pfam" id="PF13181">
    <property type="entry name" value="TPR_8"/>
    <property type="match status" value="1"/>
</dbReference>
<name>A0ABU0CQH6_9BACI</name>
<accession>A0ABU0CQH6</accession>
<evidence type="ECO:0000313" key="2">
    <source>
        <dbReference type="EMBL" id="MDQ0338663.1"/>
    </source>
</evidence>
<keyword evidence="3" id="KW-1185">Reference proteome</keyword>
<dbReference type="SUPFAM" id="SSF48452">
    <property type="entry name" value="TPR-like"/>
    <property type="match status" value="1"/>
</dbReference>
<dbReference type="PROSITE" id="PS50005">
    <property type="entry name" value="TPR"/>
    <property type="match status" value="1"/>
</dbReference>
<keyword evidence="1" id="KW-0802">TPR repeat</keyword>
<evidence type="ECO:0000313" key="3">
    <source>
        <dbReference type="Proteomes" id="UP001232445"/>
    </source>
</evidence>
<feature type="repeat" description="TPR" evidence="1">
    <location>
        <begin position="124"/>
        <end position="157"/>
    </location>
</feature>
<dbReference type="InterPro" id="IPR019734">
    <property type="entry name" value="TPR_rpt"/>
</dbReference>
<proteinExistence type="predicted"/>
<dbReference type="InterPro" id="IPR011990">
    <property type="entry name" value="TPR-like_helical_dom_sf"/>
</dbReference>
<dbReference type="Proteomes" id="UP001232445">
    <property type="component" value="Unassembled WGS sequence"/>
</dbReference>
<dbReference type="Gene3D" id="1.25.40.10">
    <property type="entry name" value="Tetratricopeptide repeat domain"/>
    <property type="match status" value="1"/>
</dbReference>
<evidence type="ECO:0000256" key="1">
    <source>
        <dbReference type="PROSITE-ProRule" id="PRU00339"/>
    </source>
</evidence>
<gene>
    <name evidence="2" type="ORF">J2S00_001449</name>
</gene>
<protein>
    <submittedName>
        <fullName evidence="2">Tetratricopeptide (TPR) repeat protein</fullName>
    </submittedName>
</protein>
<organism evidence="2 3">
    <name type="scientific">Caldalkalibacillus uzonensis</name>
    <dbReference type="NCBI Taxonomy" id="353224"/>
    <lineage>
        <taxon>Bacteria</taxon>
        <taxon>Bacillati</taxon>
        <taxon>Bacillota</taxon>
        <taxon>Bacilli</taxon>
        <taxon>Bacillales</taxon>
        <taxon>Bacillaceae</taxon>
        <taxon>Caldalkalibacillus</taxon>
    </lineage>
</organism>
<dbReference type="RefSeq" id="WP_307337364.1">
    <property type="nucleotide sequence ID" value="NZ_JAUSUQ010000004.1"/>
</dbReference>
<reference evidence="2 3" key="1">
    <citation type="submission" date="2023-07" db="EMBL/GenBank/DDBJ databases">
        <title>Genomic Encyclopedia of Type Strains, Phase IV (KMG-IV): sequencing the most valuable type-strain genomes for metagenomic binning, comparative biology and taxonomic classification.</title>
        <authorList>
            <person name="Goeker M."/>
        </authorList>
    </citation>
    <scope>NUCLEOTIDE SEQUENCE [LARGE SCALE GENOMIC DNA]</scope>
    <source>
        <strain evidence="2 3">DSM 17740</strain>
    </source>
</reference>
<dbReference type="EMBL" id="JAUSUQ010000004">
    <property type="protein sequence ID" value="MDQ0338663.1"/>
    <property type="molecule type" value="Genomic_DNA"/>
</dbReference>